<dbReference type="Proteomes" id="UP000430670">
    <property type="component" value="Unassembled WGS sequence"/>
</dbReference>
<dbReference type="AlphaFoldDB" id="A0A6I3SIZ3"/>
<dbReference type="OrthoDB" id="1660488at2"/>
<proteinExistence type="predicted"/>
<gene>
    <name evidence="2" type="ORF">GJ688_07700</name>
</gene>
<dbReference type="GO" id="GO:0020037">
    <property type="term" value="F:heme binding"/>
    <property type="evidence" value="ECO:0007669"/>
    <property type="project" value="InterPro"/>
</dbReference>
<dbReference type="Pfam" id="PF07700">
    <property type="entry name" value="HNOB"/>
    <property type="match status" value="1"/>
</dbReference>
<evidence type="ECO:0000313" key="2">
    <source>
        <dbReference type="EMBL" id="MTV48864.1"/>
    </source>
</evidence>
<dbReference type="RefSeq" id="WP_155475971.1">
    <property type="nucleotide sequence ID" value="NZ_WNKU01000007.1"/>
</dbReference>
<dbReference type="PANTHER" id="PTHR45655">
    <property type="entry name" value="GUANYLATE CYCLASE SOLUBLE SUBUNIT BETA-2"/>
    <property type="match status" value="1"/>
</dbReference>
<protein>
    <recommendedName>
        <fullName evidence="1">Heme NO-binding domain-containing protein</fullName>
    </recommendedName>
</protein>
<dbReference type="Gene3D" id="3.90.1520.10">
    <property type="entry name" value="H-NOX domain"/>
    <property type="match status" value="1"/>
</dbReference>
<reference evidence="2 3" key="1">
    <citation type="submission" date="2019-11" db="EMBL/GenBank/DDBJ databases">
        <title>Whole-genome sequence of a the green, strictly anaerobic photosynthetic bacterium Heliobacillus mobilis DSM 6151.</title>
        <authorList>
            <person name="Kyndt J.A."/>
            <person name="Meyer T.E."/>
        </authorList>
    </citation>
    <scope>NUCLEOTIDE SEQUENCE [LARGE SCALE GENOMIC DNA]</scope>
    <source>
        <strain evidence="2 3">DSM 6151</strain>
    </source>
</reference>
<dbReference type="EMBL" id="WNKU01000007">
    <property type="protein sequence ID" value="MTV48864.1"/>
    <property type="molecule type" value="Genomic_DNA"/>
</dbReference>
<accession>A0A6I3SIZ3</accession>
<comment type="caution">
    <text evidence="2">The sequence shown here is derived from an EMBL/GenBank/DDBJ whole genome shotgun (WGS) entry which is preliminary data.</text>
</comment>
<dbReference type="PANTHER" id="PTHR45655:SF13">
    <property type="entry name" value="SOLUBLE GUANYLATE CYCLASE GCY-32-RELATED"/>
    <property type="match status" value="1"/>
</dbReference>
<sequence length="172" mass="19711">MKGVILMCVKELVQKNFGDNKWEEILHQSGVPRQIFVPMGDITDEDTMKVITTACTVLHLSLQQVIDAFGHHWSTLFAPKMYRLYFTGAKSSKEFLSKMDSVHVTMTQRMNGAKPPRFKYEWQNDKTVIMTYSSQRGLIDIAIACIHGVGEYYKEKLQVTKMGSDKIKIVFP</sequence>
<dbReference type="InterPro" id="IPR024096">
    <property type="entry name" value="NO_sig/Golgi_transp_ligand-bd"/>
</dbReference>
<feature type="domain" description="Heme NO-binding" evidence="1">
    <location>
        <begin position="2"/>
        <end position="160"/>
    </location>
</feature>
<dbReference type="InterPro" id="IPR011644">
    <property type="entry name" value="Heme_NO-bd"/>
</dbReference>
<name>A0A6I3SIZ3_HELMO</name>
<evidence type="ECO:0000313" key="3">
    <source>
        <dbReference type="Proteomes" id="UP000430670"/>
    </source>
</evidence>
<dbReference type="InterPro" id="IPR038158">
    <property type="entry name" value="H-NOX_domain_sf"/>
</dbReference>
<dbReference type="SUPFAM" id="SSF111126">
    <property type="entry name" value="Ligand-binding domain in the NO signalling and Golgi transport"/>
    <property type="match status" value="1"/>
</dbReference>
<keyword evidence="3" id="KW-1185">Reference proteome</keyword>
<organism evidence="2 3">
    <name type="scientific">Heliobacterium mobile</name>
    <name type="common">Heliobacillus mobilis</name>
    <dbReference type="NCBI Taxonomy" id="28064"/>
    <lineage>
        <taxon>Bacteria</taxon>
        <taxon>Bacillati</taxon>
        <taxon>Bacillota</taxon>
        <taxon>Clostridia</taxon>
        <taxon>Eubacteriales</taxon>
        <taxon>Heliobacteriaceae</taxon>
        <taxon>Heliobacterium</taxon>
    </lineage>
</organism>
<evidence type="ECO:0000259" key="1">
    <source>
        <dbReference type="Pfam" id="PF07700"/>
    </source>
</evidence>